<evidence type="ECO:0000259" key="1">
    <source>
        <dbReference type="Pfam" id="PF02663"/>
    </source>
</evidence>
<keyword evidence="3" id="KW-1185">Reference proteome</keyword>
<dbReference type="EMBL" id="CP048877">
    <property type="protein sequence ID" value="QIJ72240.1"/>
    <property type="molecule type" value="Genomic_DNA"/>
</dbReference>
<dbReference type="InterPro" id="IPR003814">
    <property type="entry name" value="FmdEsu_dom"/>
</dbReference>
<organism evidence="2 3">
    <name type="scientific">Thermosulfuriphilus ammonigenes</name>
    <dbReference type="NCBI Taxonomy" id="1936021"/>
    <lineage>
        <taxon>Bacteria</taxon>
        <taxon>Pseudomonadati</taxon>
        <taxon>Thermodesulfobacteriota</taxon>
        <taxon>Thermodesulfobacteria</taxon>
        <taxon>Thermodesulfobacteriales</taxon>
        <taxon>Thermodesulfobacteriaceae</taxon>
        <taxon>Thermosulfuriphilus</taxon>
    </lineage>
</organism>
<evidence type="ECO:0000313" key="3">
    <source>
        <dbReference type="Proteomes" id="UP000502179"/>
    </source>
</evidence>
<proteinExistence type="predicted"/>
<dbReference type="PANTHER" id="PTHR39418:SF1">
    <property type="entry name" value="DEHYDROGENASE"/>
    <property type="match status" value="1"/>
</dbReference>
<evidence type="ECO:0000313" key="2">
    <source>
        <dbReference type="EMBL" id="QIJ72240.1"/>
    </source>
</evidence>
<accession>A0A6G7PX99</accession>
<name>A0A6G7PX99_9BACT</name>
<dbReference type="RefSeq" id="WP_166032458.1">
    <property type="nucleotide sequence ID" value="NZ_CP048877.1"/>
</dbReference>
<dbReference type="Pfam" id="PF02663">
    <property type="entry name" value="FmdE"/>
    <property type="match status" value="1"/>
</dbReference>
<dbReference type="Gene3D" id="3.30.1330.130">
    <property type="match status" value="1"/>
</dbReference>
<gene>
    <name evidence="2" type="ORF">G4V39_08140</name>
</gene>
<sequence length="201" mass="22858">MKTLLEKEEFERLLAESVKTHGHLCPGQVLGVRLAMLGLKLIGIQDPKGADRKKFLVYVEIDRCATDAIQSVTGCTLGKRSLKFVDYGIMAATFVNLETNRAFRIVAREEARKLADGLFPEIDDRYRRQLEAYKALSDDDLFQVEEVKVDINDFDLPGRPRRRVRCQVCGNWVQDGRDIQQAGQILCRACAFGGYFRRLNS</sequence>
<protein>
    <submittedName>
        <fullName evidence="2">Formylmethanofuran dehydrogenase</fullName>
    </submittedName>
</protein>
<dbReference type="PANTHER" id="PTHR39418">
    <property type="entry name" value="DEHYDROGENASE-RELATED"/>
    <property type="match status" value="1"/>
</dbReference>
<reference evidence="2 3" key="1">
    <citation type="submission" date="2020-02" db="EMBL/GenBank/DDBJ databases">
        <title>Genome analysis of Thermosulfuriphilus ammonigenes ST65T, an anaerobic thermophilic chemolithoautotrophic bacterium isolated from a deep-sea hydrothermal vent.</title>
        <authorList>
            <person name="Slobodkina G."/>
            <person name="Allioux M."/>
            <person name="Merkel A."/>
            <person name="Alain K."/>
            <person name="Jebbar M."/>
            <person name="Slobodkin A."/>
        </authorList>
    </citation>
    <scope>NUCLEOTIDE SEQUENCE [LARGE SCALE GENOMIC DNA]</scope>
    <source>
        <strain evidence="2 3">ST65</strain>
    </source>
</reference>
<dbReference type="AlphaFoldDB" id="A0A6G7PX99"/>
<feature type="domain" description="Formylmethanofuran dehydrogenase subunit E" evidence="1">
    <location>
        <begin position="21"/>
        <end position="120"/>
    </location>
</feature>
<dbReference type="Proteomes" id="UP000502179">
    <property type="component" value="Chromosome"/>
</dbReference>
<dbReference type="InterPro" id="IPR053194">
    <property type="entry name" value="tRNA_methyltr_O"/>
</dbReference>
<dbReference type="SUPFAM" id="SSF143555">
    <property type="entry name" value="FwdE-like"/>
    <property type="match status" value="1"/>
</dbReference>
<dbReference type="KEGG" id="tav:G4V39_08140"/>